<dbReference type="SUPFAM" id="SSF55785">
    <property type="entry name" value="PYP-like sensor domain (PAS domain)"/>
    <property type="match status" value="2"/>
</dbReference>
<dbReference type="CDD" id="cd00009">
    <property type="entry name" value="AAA"/>
    <property type="match status" value="1"/>
</dbReference>
<dbReference type="Pfam" id="PF00158">
    <property type="entry name" value="Sigma54_activat"/>
    <property type="match status" value="1"/>
</dbReference>
<keyword evidence="3" id="KW-0067">ATP-binding</keyword>
<dbReference type="CDD" id="cd00130">
    <property type="entry name" value="PAS"/>
    <property type="match status" value="2"/>
</dbReference>
<keyword evidence="13" id="KW-1185">Reference proteome</keyword>
<dbReference type="InterPro" id="IPR035965">
    <property type="entry name" value="PAS-like_dom_sf"/>
</dbReference>
<keyword evidence="5" id="KW-0238">DNA-binding</keyword>
<dbReference type="PANTHER" id="PTHR32071:SF57">
    <property type="entry name" value="C4-DICARBOXYLATE TRANSPORT TRANSCRIPTIONAL REGULATORY PROTEIN DCTD"/>
    <property type="match status" value="1"/>
</dbReference>
<evidence type="ECO:0000256" key="3">
    <source>
        <dbReference type="ARBA" id="ARBA00022840"/>
    </source>
</evidence>
<evidence type="ECO:0000256" key="1">
    <source>
        <dbReference type="ARBA" id="ARBA00022741"/>
    </source>
</evidence>
<dbReference type="InterPro" id="IPR025944">
    <property type="entry name" value="Sigma_54_int_dom_CS"/>
</dbReference>
<keyword evidence="2" id="KW-0058">Aromatic hydrocarbons catabolism</keyword>
<dbReference type="Gene3D" id="3.40.50.300">
    <property type="entry name" value="P-loop containing nucleotide triphosphate hydrolases"/>
    <property type="match status" value="1"/>
</dbReference>
<dbReference type="InterPro" id="IPR013767">
    <property type="entry name" value="PAS_fold"/>
</dbReference>
<dbReference type="SUPFAM" id="SSF52540">
    <property type="entry name" value="P-loop containing nucleoside triphosphate hydrolases"/>
    <property type="match status" value="1"/>
</dbReference>
<gene>
    <name evidence="12" type="ORF">GOM49_16310</name>
</gene>
<dbReference type="Pfam" id="PF25601">
    <property type="entry name" value="AAA_lid_14"/>
    <property type="match status" value="1"/>
</dbReference>
<dbReference type="InterPro" id="IPR003593">
    <property type="entry name" value="AAA+_ATPase"/>
</dbReference>
<dbReference type="PROSITE" id="PS50045">
    <property type="entry name" value="SIGMA54_INTERACT_4"/>
    <property type="match status" value="1"/>
</dbReference>
<dbReference type="InterPro" id="IPR000014">
    <property type="entry name" value="PAS"/>
</dbReference>
<dbReference type="PANTHER" id="PTHR32071">
    <property type="entry name" value="TRANSCRIPTIONAL REGULATORY PROTEIN"/>
    <property type="match status" value="1"/>
</dbReference>
<feature type="domain" description="HPr" evidence="11">
    <location>
        <begin position="1"/>
        <end position="95"/>
    </location>
</feature>
<dbReference type="AlphaFoldDB" id="A0A6I6F5G5"/>
<dbReference type="PROSITE" id="PS51350">
    <property type="entry name" value="PTS_HPR_DOM"/>
    <property type="match status" value="1"/>
</dbReference>
<feature type="domain" description="PAS" evidence="10">
    <location>
        <begin position="109"/>
        <end position="155"/>
    </location>
</feature>
<feature type="coiled-coil region" evidence="8">
    <location>
        <begin position="323"/>
        <end position="350"/>
    </location>
</feature>
<evidence type="ECO:0000313" key="12">
    <source>
        <dbReference type="EMBL" id="QGU96454.1"/>
    </source>
</evidence>
<dbReference type="Pfam" id="PF00989">
    <property type="entry name" value="PAS"/>
    <property type="match status" value="2"/>
</dbReference>
<evidence type="ECO:0000259" key="11">
    <source>
        <dbReference type="PROSITE" id="PS51350"/>
    </source>
</evidence>
<keyword evidence="6" id="KW-0804">Transcription</keyword>
<dbReference type="SMART" id="SM00382">
    <property type="entry name" value="AAA"/>
    <property type="match status" value="1"/>
</dbReference>
<evidence type="ECO:0000259" key="10">
    <source>
        <dbReference type="PROSITE" id="PS50112"/>
    </source>
</evidence>
<dbReference type="InterPro" id="IPR000032">
    <property type="entry name" value="HPr-like"/>
</dbReference>
<dbReference type="PROSITE" id="PS00675">
    <property type="entry name" value="SIGMA54_INTERACT_1"/>
    <property type="match status" value="1"/>
</dbReference>
<evidence type="ECO:0000256" key="2">
    <source>
        <dbReference type="ARBA" id="ARBA00022797"/>
    </source>
</evidence>
<evidence type="ECO:0000256" key="5">
    <source>
        <dbReference type="ARBA" id="ARBA00023125"/>
    </source>
</evidence>
<dbReference type="SMART" id="SM00091">
    <property type="entry name" value="PAS"/>
    <property type="match status" value="2"/>
</dbReference>
<keyword evidence="1" id="KW-0547">Nucleotide-binding</keyword>
<reference evidence="12 13" key="1">
    <citation type="submission" date="2019-12" db="EMBL/GenBank/DDBJ databases">
        <title>Genome sequenceing of Clostridium bovifaecis.</title>
        <authorList>
            <person name="Yao Y."/>
        </authorList>
    </citation>
    <scope>NUCLEOTIDE SEQUENCE [LARGE SCALE GENOMIC DNA]</scope>
    <source>
        <strain evidence="12 13">BXX</strain>
    </source>
</reference>
<dbReference type="InterPro" id="IPR025662">
    <property type="entry name" value="Sigma_54_int_dom_ATP-bd_1"/>
</dbReference>
<dbReference type="NCBIfam" id="TIGR00229">
    <property type="entry name" value="sensory_box"/>
    <property type="match status" value="2"/>
</dbReference>
<evidence type="ECO:0000256" key="8">
    <source>
        <dbReference type="SAM" id="Coils"/>
    </source>
</evidence>
<evidence type="ECO:0000259" key="9">
    <source>
        <dbReference type="PROSITE" id="PS50045"/>
    </source>
</evidence>
<dbReference type="Pfam" id="PF00381">
    <property type="entry name" value="PTS-HPr"/>
    <property type="match status" value="1"/>
</dbReference>
<dbReference type="SUPFAM" id="SSF46689">
    <property type="entry name" value="Homeodomain-like"/>
    <property type="match status" value="1"/>
</dbReference>
<proteinExistence type="predicted"/>
<keyword evidence="8" id="KW-0175">Coiled coil</keyword>
<dbReference type="Pfam" id="PF18024">
    <property type="entry name" value="HTH_50"/>
    <property type="match status" value="1"/>
</dbReference>
<dbReference type="Gene3D" id="1.10.10.60">
    <property type="entry name" value="Homeodomain-like"/>
    <property type="match status" value="1"/>
</dbReference>
<protein>
    <recommendedName>
        <fullName evidence="7">HTH-type transcriptional regulatory protein TyrR</fullName>
    </recommendedName>
</protein>
<dbReference type="PROSITE" id="PS50112">
    <property type="entry name" value="PAS"/>
    <property type="match status" value="2"/>
</dbReference>
<keyword evidence="4" id="KW-0805">Transcription regulation</keyword>
<feature type="domain" description="PAS" evidence="10">
    <location>
        <begin position="219"/>
        <end position="267"/>
    </location>
</feature>
<name>A0A6I6F5G5_9CLOT</name>
<evidence type="ECO:0000313" key="13">
    <source>
        <dbReference type="Proteomes" id="UP000422764"/>
    </source>
</evidence>
<dbReference type="InterPro" id="IPR035895">
    <property type="entry name" value="HPr-like_sf"/>
</dbReference>
<dbReference type="PROSITE" id="PS00676">
    <property type="entry name" value="SIGMA54_INTERACT_2"/>
    <property type="match status" value="1"/>
</dbReference>
<sequence>MFKNKVTINIENGIHTRVAAMVVQKSSEIKHRYNIELYIKKCPNSEPIAISMLALLSLKIGKGENIEIICNDDTSNGKEAVLELCNFITEKLGNRNSTMTNLDVILEENTIATEQIIENIPVGVIVIDTNSNITTINSYGLKIINKSSKEIIGKSITSVIPTCDLPSIFKNNKSRYGDIRYINDRMVIVNASPIISNNKVIGAIKIFQDISELVGIRELNEKLKSILETSHELICFVDENRRISYINPAYEEYFNVSNKNIVGKDLMEVSPNGFRMKAFNSKKKIENIVHQKNDVNLISTVQPIFIENSFKGVISISKPANEIKDLVKKLDNFQEELDYYKEELHRHTKLNSSFNNIIGSNSTLKECLIIADKASKSSSTVLIRGESGTGKELIANAIHNSSDREDKPFVRVNCAAIPENLLESELFGYEKGAFTGAVKSKPGKFSMAHGGSIFLDEIGDLSPSMQVKLLRVIQEKEFERIGGLKTRKVDVRIIAATNKNLEEMMKNGEFREDLYYRLNVISVYLPPLRHRKEDINLLLEHFMKKINIKLGKKISSVSPNILPYLQNYHWPGNIRELENVIERAINMCDGDVITPRDLPFYINNPPNENNTLVKIDDSEIKTMEEYEKEIITLAMKKYKSFNKAGKALGLTHRTISLKCKKYGINFYKY</sequence>
<dbReference type="PROSITE" id="PS00688">
    <property type="entry name" value="SIGMA54_INTERACT_3"/>
    <property type="match status" value="1"/>
</dbReference>
<dbReference type="Gene3D" id="3.30.1340.10">
    <property type="entry name" value="HPr-like"/>
    <property type="match status" value="1"/>
</dbReference>
<organism evidence="12 13">
    <name type="scientific">Clostridium bovifaecis</name>
    <dbReference type="NCBI Taxonomy" id="2184719"/>
    <lineage>
        <taxon>Bacteria</taxon>
        <taxon>Bacillati</taxon>
        <taxon>Bacillota</taxon>
        <taxon>Clostridia</taxon>
        <taxon>Eubacteriales</taxon>
        <taxon>Clostridiaceae</taxon>
        <taxon>Clostridium</taxon>
    </lineage>
</organism>
<feature type="domain" description="Sigma-54 factor interaction" evidence="9">
    <location>
        <begin position="357"/>
        <end position="586"/>
    </location>
</feature>
<evidence type="ECO:0000256" key="4">
    <source>
        <dbReference type="ARBA" id="ARBA00023015"/>
    </source>
</evidence>
<dbReference type="InterPro" id="IPR058031">
    <property type="entry name" value="AAA_lid_NorR"/>
</dbReference>
<dbReference type="FunFam" id="3.40.50.300:FF:000006">
    <property type="entry name" value="DNA-binding transcriptional regulator NtrC"/>
    <property type="match status" value="1"/>
</dbReference>
<dbReference type="Proteomes" id="UP000422764">
    <property type="component" value="Chromosome"/>
</dbReference>
<dbReference type="GO" id="GO:0005524">
    <property type="term" value="F:ATP binding"/>
    <property type="evidence" value="ECO:0007669"/>
    <property type="project" value="UniProtKB-KW"/>
</dbReference>
<dbReference type="SUPFAM" id="SSF55594">
    <property type="entry name" value="HPr-like"/>
    <property type="match status" value="1"/>
</dbReference>
<dbReference type="Gene3D" id="1.10.8.60">
    <property type="match status" value="1"/>
</dbReference>
<dbReference type="Gene3D" id="3.30.450.20">
    <property type="entry name" value="PAS domain"/>
    <property type="match status" value="2"/>
</dbReference>
<evidence type="ECO:0000256" key="6">
    <source>
        <dbReference type="ARBA" id="ARBA00023163"/>
    </source>
</evidence>
<dbReference type="InterPro" id="IPR009057">
    <property type="entry name" value="Homeodomain-like_sf"/>
</dbReference>
<dbReference type="InterPro" id="IPR030828">
    <property type="entry name" value="HTH_TyrR"/>
</dbReference>
<dbReference type="InterPro" id="IPR027417">
    <property type="entry name" value="P-loop_NTPase"/>
</dbReference>
<dbReference type="InterPro" id="IPR025943">
    <property type="entry name" value="Sigma_54_int_dom_ATP-bd_2"/>
</dbReference>
<dbReference type="GO" id="GO:0003677">
    <property type="term" value="F:DNA binding"/>
    <property type="evidence" value="ECO:0007669"/>
    <property type="project" value="UniProtKB-KW"/>
</dbReference>
<dbReference type="GO" id="GO:0006355">
    <property type="term" value="P:regulation of DNA-templated transcription"/>
    <property type="evidence" value="ECO:0007669"/>
    <property type="project" value="InterPro"/>
</dbReference>
<accession>A0A6I6F5G5</accession>
<evidence type="ECO:0000256" key="7">
    <source>
        <dbReference type="ARBA" id="ARBA00029500"/>
    </source>
</evidence>
<dbReference type="EMBL" id="CP046522">
    <property type="protein sequence ID" value="QGU96454.1"/>
    <property type="molecule type" value="Genomic_DNA"/>
</dbReference>
<dbReference type="InterPro" id="IPR002078">
    <property type="entry name" value="Sigma_54_int"/>
</dbReference>